<name>S0EYB1_CHTCT</name>
<accession>S0EYB1</accession>
<feature type="compositionally biased region" description="Basic and acidic residues" evidence="1">
    <location>
        <begin position="8"/>
        <end position="44"/>
    </location>
</feature>
<sequence length="89" mass="9947">MDQSDLLSIHRIENTESIREVGREPRQRPSPEQHQEKPPKKQEEDTTAEEDVVELSADALAGTTMATDETIVSEEAPVLSKTPHIDIIT</sequence>
<gene>
    <name evidence="2" type="ORF">CCALI_00990</name>
</gene>
<dbReference type="PATRIC" id="fig|1303518.3.peg.1000"/>
<dbReference type="STRING" id="454171.CP488_00166"/>
<evidence type="ECO:0000313" key="3">
    <source>
        <dbReference type="Proteomes" id="UP000014227"/>
    </source>
</evidence>
<evidence type="ECO:0000256" key="1">
    <source>
        <dbReference type="SAM" id="MobiDB-lite"/>
    </source>
</evidence>
<protein>
    <submittedName>
        <fullName evidence="2">Uncharacterized protein</fullName>
    </submittedName>
</protein>
<dbReference type="HOGENOM" id="CLU_2449282_0_0_0"/>
<dbReference type="EMBL" id="HF951689">
    <property type="protein sequence ID" value="CCW34812.1"/>
    <property type="molecule type" value="Genomic_DNA"/>
</dbReference>
<dbReference type="InParanoid" id="S0EYB1"/>
<evidence type="ECO:0000313" key="2">
    <source>
        <dbReference type="EMBL" id="CCW34812.1"/>
    </source>
</evidence>
<keyword evidence="3" id="KW-1185">Reference proteome</keyword>
<dbReference type="Proteomes" id="UP000014227">
    <property type="component" value="Chromosome I"/>
</dbReference>
<dbReference type="KEGG" id="ccz:CCALI_00990"/>
<proteinExistence type="predicted"/>
<organism evidence="2 3">
    <name type="scientific">Chthonomonas calidirosea (strain DSM 23976 / ICMP 18418 / T49)</name>
    <dbReference type="NCBI Taxonomy" id="1303518"/>
    <lineage>
        <taxon>Bacteria</taxon>
        <taxon>Bacillati</taxon>
        <taxon>Armatimonadota</taxon>
        <taxon>Chthonomonadia</taxon>
        <taxon>Chthonomonadales</taxon>
        <taxon>Chthonomonadaceae</taxon>
        <taxon>Chthonomonas</taxon>
    </lineage>
</organism>
<reference evidence="3" key="1">
    <citation type="submission" date="2013-03" db="EMBL/GenBank/DDBJ databases">
        <title>Genome sequence of Chthonomonas calidirosea, the first sequenced genome from the Armatimonadetes phylum (formally candidate division OP10).</title>
        <authorList>
            <person name="Lee K.C.Y."/>
            <person name="Morgan X.C."/>
            <person name="Dunfield P.F."/>
            <person name="Tamas I."/>
            <person name="Houghton K.M."/>
            <person name="Vyssotski M."/>
            <person name="Ryan J.L.J."/>
            <person name="Lagutin K."/>
            <person name="McDonald I.R."/>
            <person name="Stott M.B."/>
        </authorList>
    </citation>
    <scope>NUCLEOTIDE SEQUENCE [LARGE SCALE GENOMIC DNA]</scope>
    <source>
        <strain evidence="3">DSM 23976 / ICMP 18418 / T49</strain>
    </source>
</reference>
<dbReference type="AlphaFoldDB" id="S0EYB1"/>
<feature type="region of interest" description="Disordered" evidence="1">
    <location>
        <begin position="1"/>
        <end position="89"/>
    </location>
</feature>
<dbReference type="RefSeq" id="WP_016482362.1">
    <property type="nucleotide sequence ID" value="NC_021487.1"/>
</dbReference>